<feature type="region of interest" description="Disordered" evidence="7">
    <location>
        <begin position="1"/>
        <end position="29"/>
    </location>
</feature>
<keyword evidence="4" id="KW-0130">Cell adhesion</keyword>
<keyword evidence="9" id="KW-1185">Reference proteome</keyword>
<dbReference type="Proteomes" id="UP001460270">
    <property type="component" value="Unassembled WGS sequence"/>
</dbReference>
<dbReference type="GO" id="GO:0016020">
    <property type="term" value="C:membrane"/>
    <property type="evidence" value="ECO:0007669"/>
    <property type="project" value="UniProtKB-SubCell"/>
</dbReference>
<feature type="compositionally biased region" description="Low complexity" evidence="7">
    <location>
        <begin position="716"/>
        <end position="745"/>
    </location>
</feature>
<gene>
    <name evidence="8" type="ORF">WMY93_026429</name>
</gene>
<organism evidence="8 9">
    <name type="scientific">Mugilogobius chulae</name>
    <name type="common">yellowstripe goby</name>
    <dbReference type="NCBI Taxonomy" id="88201"/>
    <lineage>
        <taxon>Eukaryota</taxon>
        <taxon>Metazoa</taxon>
        <taxon>Chordata</taxon>
        <taxon>Craniata</taxon>
        <taxon>Vertebrata</taxon>
        <taxon>Euteleostomi</taxon>
        <taxon>Actinopterygii</taxon>
        <taxon>Neopterygii</taxon>
        <taxon>Teleostei</taxon>
        <taxon>Neoteleostei</taxon>
        <taxon>Acanthomorphata</taxon>
        <taxon>Gobiaria</taxon>
        <taxon>Gobiiformes</taxon>
        <taxon>Gobioidei</taxon>
        <taxon>Gobiidae</taxon>
        <taxon>Gobionellinae</taxon>
        <taxon>Mugilogobius</taxon>
    </lineage>
</organism>
<dbReference type="EMBL" id="JBBPFD010000019">
    <property type="protein sequence ID" value="KAK7886808.1"/>
    <property type="molecule type" value="Genomic_DNA"/>
</dbReference>
<feature type="compositionally biased region" description="Polar residues" evidence="7">
    <location>
        <begin position="10"/>
        <end position="21"/>
    </location>
</feature>
<evidence type="ECO:0000256" key="5">
    <source>
        <dbReference type="ARBA" id="ARBA00023136"/>
    </source>
</evidence>
<keyword evidence="3" id="KW-0732">Signal</keyword>
<accession>A0AAW0N1Y3</accession>
<reference evidence="9" key="1">
    <citation type="submission" date="2024-04" db="EMBL/GenBank/DDBJ databases">
        <title>Salinicola lusitanus LLJ914,a marine bacterium isolated from the Okinawa Trough.</title>
        <authorList>
            <person name="Li J."/>
        </authorList>
    </citation>
    <scope>NUCLEOTIDE SEQUENCE [LARGE SCALE GENOMIC DNA]</scope>
</reference>
<sequence>MNVCEDQRSHLTASTSKTKQGLSGAAQRDLRKPQRKDFFRNCWFMKTFEHGRKGWTVFLLVCCAVLVTSRESNLKITDCARQMMNQCKQDGYEMPKMDSLASMLGSDVILTGGSDSTSLLSTIGSVMGTVSSGYIPSTISNFFGKAMSDACFMNAVTAPMAWDKVCNMEADDMSLEDYKTLLSSAKTALMEECARKINLPQTIQESRMGSLSEEQKAEVANWFKEKFKETYFNCSSRPTSSSVKCDKSLQWLTGQAFTMLGSYLSELSSDDIDLAPQEGLCGFFKSPKFKEVIVKIGNMKPSLARQLLNKIRRCFDKEAEFLNYLDRLGPLACFYEPPSQLTANSSALLSAYSNCTNPEVKMCFRKHQKDNAFETICKLGSEVKQLQNSMDQAFSYLNETELKKLINGKYLKVLLSFLTKMFSEKVPHTIRMPKYQIYSLLFLAKKFTAVRSNLGSLCQGITCESIESVSNSKAEEMSQRLADWSQQLNKAQARCAALKLFAALESKRTDYFKTITQEELGNISSIFLIQLPPEKVNELPDSVCSVFLDKMQMANLSSLSDHAPSRPALVEKALMCLGTDLSSFTSEDISKLGPLLCEVLPSKLRLLSSDVLRTSLQAMESCDYIPPTNREELVQLISETFGNPSSWSPTTLEQLGSLLCLFESNTYSLPMTSGMKEAVSYLIQRDHNVCESLEKARFDLTLASPVVTTARRKRAASANANSNANSKPTSSSSSNTTTNTTSTNTDLSNETPTVERITELGLLNVYWTPEQLSSMNQSVFEQTVKILGSVTGYSPAQLDVLKSKATKAFGAADKMNNTEVVLLGCIAQGFSNAELMNMSFALDSLTDIANCGWNSSQIRAVWKAVEDYNKLSPQTLEASDMVTLSRFMCGLSADEIRQLNTTAFMEAVVSMNGLKCSMEVQQQYKNLTIAAYGNPHTWTAAEVAELGTFVAGLDASEFASLNISVFQHISKSCIPLIPPENFAALSLEKITALGPDNAALVTDSQKAPCRRNSWQLSPRPSKEPATRSLRPAQRPR</sequence>
<dbReference type="InterPro" id="IPR010335">
    <property type="entry name" value="Mesothelin"/>
</dbReference>
<comment type="caution">
    <text evidence="8">The sequence shown here is derived from an EMBL/GenBank/DDBJ whole genome shotgun (WGS) entry which is preliminary data.</text>
</comment>
<evidence type="ECO:0000256" key="1">
    <source>
        <dbReference type="ARBA" id="ARBA00004370"/>
    </source>
</evidence>
<feature type="region of interest" description="Disordered" evidence="7">
    <location>
        <begin position="713"/>
        <end position="753"/>
    </location>
</feature>
<evidence type="ECO:0000256" key="7">
    <source>
        <dbReference type="SAM" id="MobiDB-lite"/>
    </source>
</evidence>
<dbReference type="InterPro" id="IPR026664">
    <property type="entry name" value="Stereocilin-rel"/>
</dbReference>
<evidence type="ECO:0008006" key="10">
    <source>
        <dbReference type="Google" id="ProtNLM"/>
    </source>
</evidence>
<comment type="similarity">
    <text evidence="2">Belongs to the mesothelin family.</text>
</comment>
<dbReference type="PANTHER" id="PTHR23412">
    <property type="entry name" value="STEREOCILIN RELATED"/>
    <property type="match status" value="1"/>
</dbReference>
<dbReference type="Pfam" id="PF06060">
    <property type="entry name" value="Mesothelin"/>
    <property type="match status" value="1"/>
</dbReference>
<evidence type="ECO:0000313" key="8">
    <source>
        <dbReference type="EMBL" id="KAK7886808.1"/>
    </source>
</evidence>
<keyword evidence="6" id="KW-0325">Glycoprotein</keyword>
<evidence type="ECO:0000256" key="3">
    <source>
        <dbReference type="ARBA" id="ARBA00022729"/>
    </source>
</evidence>
<keyword evidence="5" id="KW-0472">Membrane</keyword>
<dbReference type="GO" id="GO:0009986">
    <property type="term" value="C:cell surface"/>
    <property type="evidence" value="ECO:0007669"/>
    <property type="project" value="TreeGrafter"/>
</dbReference>
<dbReference type="AlphaFoldDB" id="A0AAW0N1Y3"/>
<feature type="region of interest" description="Disordered" evidence="7">
    <location>
        <begin position="1003"/>
        <end position="1036"/>
    </location>
</feature>
<proteinExistence type="inferred from homology"/>
<dbReference type="PANTHER" id="PTHR23412:SF21">
    <property type="entry name" value="OTOANCORIN ISOFORM X1"/>
    <property type="match status" value="1"/>
</dbReference>
<evidence type="ECO:0000256" key="2">
    <source>
        <dbReference type="ARBA" id="ARBA00011016"/>
    </source>
</evidence>
<protein>
    <recommendedName>
        <fullName evidence="10">Otoancorin</fullName>
    </recommendedName>
</protein>
<evidence type="ECO:0000256" key="4">
    <source>
        <dbReference type="ARBA" id="ARBA00022889"/>
    </source>
</evidence>
<comment type="subcellular location">
    <subcellularLocation>
        <location evidence="1">Membrane</location>
    </subcellularLocation>
</comment>
<dbReference type="GO" id="GO:0007160">
    <property type="term" value="P:cell-matrix adhesion"/>
    <property type="evidence" value="ECO:0007669"/>
    <property type="project" value="TreeGrafter"/>
</dbReference>
<evidence type="ECO:0000313" key="9">
    <source>
        <dbReference type="Proteomes" id="UP001460270"/>
    </source>
</evidence>
<evidence type="ECO:0000256" key="6">
    <source>
        <dbReference type="ARBA" id="ARBA00023180"/>
    </source>
</evidence>
<name>A0AAW0N1Y3_9GOBI</name>